<dbReference type="Proteomes" id="UP000617734">
    <property type="component" value="Unassembled WGS sequence"/>
</dbReference>
<dbReference type="PANTHER" id="PTHR11705">
    <property type="entry name" value="PROTEASE FAMILY M14 CARBOXYPEPTIDASE A,B"/>
    <property type="match status" value="1"/>
</dbReference>
<name>A0A919KTD5_9ACTN</name>
<evidence type="ECO:0000256" key="4">
    <source>
        <dbReference type="ARBA" id="ARBA00022801"/>
    </source>
</evidence>
<keyword evidence="6" id="KW-0482">Metalloprotease</keyword>
<dbReference type="EMBL" id="BNBO01000016">
    <property type="protein sequence ID" value="GHH71788.1"/>
    <property type="molecule type" value="Genomic_DNA"/>
</dbReference>
<dbReference type="PROSITE" id="PS52035">
    <property type="entry name" value="PEPTIDASE_M14"/>
    <property type="match status" value="1"/>
</dbReference>
<evidence type="ECO:0000256" key="8">
    <source>
        <dbReference type="SAM" id="MobiDB-lite"/>
    </source>
</evidence>
<evidence type="ECO:0000256" key="3">
    <source>
        <dbReference type="ARBA" id="ARBA00022670"/>
    </source>
</evidence>
<dbReference type="Gene3D" id="3.40.630.10">
    <property type="entry name" value="Zn peptidases"/>
    <property type="match status" value="1"/>
</dbReference>
<dbReference type="GO" id="GO:0006508">
    <property type="term" value="P:proteolysis"/>
    <property type="evidence" value="ECO:0007669"/>
    <property type="project" value="UniProtKB-KW"/>
</dbReference>
<organism evidence="10 11">
    <name type="scientific">Kitasatospora indigofera</name>
    <dbReference type="NCBI Taxonomy" id="67307"/>
    <lineage>
        <taxon>Bacteria</taxon>
        <taxon>Bacillati</taxon>
        <taxon>Actinomycetota</taxon>
        <taxon>Actinomycetes</taxon>
        <taxon>Kitasatosporales</taxon>
        <taxon>Streptomycetaceae</taxon>
        <taxon>Kitasatospora</taxon>
    </lineage>
</organism>
<evidence type="ECO:0000259" key="9">
    <source>
        <dbReference type="PROSITE" id="PS52035"/>
    </source>
</evidence>
<dbReference type="GO" id="GO:0004181">
    <property type="term" value="F:metallocarboxypeptidase activity"/>
    <property type="evidence" value="ECO:0007669"/>
    <property type="project" value="InterPro"/>
</dbReference>
<dbReference type="GO" id="GO:0005615">
    <property type="term" value="C:extracellular space"/>
    <property type="evidence" value="ECO:0007669"/>
    <property type="project" value="TreeGrafter"/>
</dbReference>
<keyword evidence="11" id="KW-1185">Reference proteome</keyword>
<dbReference type="SMART" id="SM00631">
    <property type="entry name" value="Zn_pept"/>
    <property type="match status" value="1"/>
</dbReference>
<dbReference type="AlphaFoldDB" id="A0A919KTD5"/>
<feature type="region of interest" description="Disordered" evidence="8">
    <location>
        <begin position="269"/>
        <end position="300"/>
    </location>
</feature>
<comment type="caution">
    <text evidence="10">The sequence shown here is derived from an EMBL/GenBank/DDBJ whole genome shotgun (WGS) entry which is preliminary data.</text>
</comment>
<keyword evidence="4" id="KW-0378">Hydrolase</keyword>
<gene>
    <name evidence="10" type="ORF">GCM10018781_33720</name>
</gene>
<evidence type="ECO:0000313" key="11">
    <source>
        <dbReference type="Proteomes" id="UP000617734"/>
    </source>
</evidence>
<evidence type="ECO:0000256" key="6">
    <source>
        <dbReference type="ARBA" id="ARBA00023049"/>
    </source>
</evidence>
<sequence>MPPPYATPTVPGTPAQIEAALADLAATFPALCTLGEFPNRSVENRKIHFLRIANAPQDGRPAVVLTGGVHARESAPPDALVHFAQNLLVSRTTGTDIVFPATSCRPLPAGPAVNYPPFTVPADEVERVLDGVDLYVAPLINPDGRLFDQLHPPSDPIGAGWRKNRRPHADPARVGVDINRNHDIAWGFEDYYDMQVYLSFYQNGPASTDSRRETYRGPSAASEPETANVQWLVDEARARYFVDVHQFGRKVLLCWGIEDNGDDPSMTFSSPAWTGRRDGLRPGSPGLPPDRPDYREFVTDSPPHFVRKTLGTIAGEMRDAILRSAGADPAVSTASPQRAHSTYDVGQSASLYHPFGGPVTGTTDDYAFRRQFDDPARAPVFAFTIETGHEEESGFHPDYDSPPGHYAKIEREVHAALMALCNFAV</sequence>
<feature type="domain" description="Peptidase M14" evidence="9">
    <location>
        <begin position="10"/>
        <end position="424"/>
    </location>
</feature>
<dbReference type="SUPFAM" id="SSF53187">
    <property type="entry name" value="Zn-dependent exopeptidases"/>
    <property type="match status" value="1"/>
</dbReference>
<keyword evidence="5" id="KW-0862">Zinc</keyword>
<dbReference type="InterPro" id="IPR000834">
    <property type="entry name" value="Peptidase_M14"/>
</dbReference>
<evidence type="ECO:0000256" key="7">
    <source>
        <dbReference type="PROSITE-ProRule" id="PRU01379"/>
    </source>
</evidence>
<evidence type="ECO:0000313" key="10">
    <source>
        <dbReference type="EMBL" id="GHH71788.1"/>
    </source>
</evidence>
<dbReference type="Pfam" id="PF00246">
    <property type="entry name" value="Peptidase_M14"/>
    <property type="match status" value="2"/>
</dbReference>
<evidence type="ECO:0000256" key="2">
    <source>
        <dbReference type="ARBA" id="ARBA00005988"/>
    </source>
</evidence>
<accession>A0A919KTD5</accession>
<evidence type="ECO:0000256" key="1">
    <source>
        <dbReference type="ARBA" id="ARBA00001947"/>
    </source>
</evidence>
<feature type="active site" description="Proton donor/acceptor" evidence="7">
    <location>
        <position position="386"/>
    </location>
</feature>
<evidence type="ECO:0000256" key="5">
    <source>
        <dbReference type="ARBA" id="ARBA00022833"/>
    </source>
</evidence>
<dbReference type="PANTHER" id="PTHR11705:SF143">
    <property type="entry name" value="SLL0236 PROTEIN"/>
    <property type="match status" value="1"/>
</dbReference>
<comment type="cofactor">
    <cofactor evidence="1">
        <name>Zn(2+)</name>
        <dbReference type="ChEBI" id="CHEBI:29105"/>
    </cofactor>
</comment>
<dbReference type="GeneID" id="95353799"/>
<reference evidence="10" key="2">
    <citation type="submission" date="2020-09" db="EMBL/GenBank/DDBJ databases">
        <authorList>
            <person name="Sun Q."/>
            <person name="Ohkuma M."/>
        </authorList>
    </citation>
    <scope>NUCLEOTIDE SEQUENCE</scope>
    <source>
        <strain evidence="10">JCM 4646</strain>
    </source>
</reference>
<proteinExistence type="inferred from homology"/>
<dbReference type="RefSeq" id="WP_190211647.1">
    <property type="nucleotide sequence ID" value="NZ_BNBO01000016.1"/>
</dbReference>
<comment type="similarity">
    <text evidence="2 7">Belongs to the peptidase M14 family.</text>
</comment>
<reference evidence="10" key="1">
    <citation type="journal article" date="2014" name="Int. J. Syst. Evol. Microbiol.">
        <title>Complete genome sequence of Corynebacterium casei LMG S-19264T (=DSM 44701T), isolated from a smear-ripened cheese.</title>
        <authorList>
            <consortium name="US DOE Joint Genome Institute (JGI-PGF)"/>
            <person name="Walter F."/>
            <person name="Albersmeier A."/>
            <person name="Kalinowski J."/>
            <person name="Ruckert C."/>
        </authorList>
    </citation>
    <scope>NUCLEOTIDE SEQUENCE</scope>
    <source>
        <strain evidence="10">JCM 4646</strain>
    </source>
</reference>
<protein>
    <recommendedName>
        <fullName evidence="9">Peptidase M14 domain-containing protein</fullName>
    </recommendedName>
</protein>
<dbReference type="GO" id="GO:0008270">
    <property type="term" value="F:zinc ion binding"/>
    <property type="evidence" value="ECO:0007669"/>
    <property type="project" value="InterPro"/>
</dbReference>
<keyword evidence="3" id="KW-0645">Protease</keyword>